<gene>
    <name evidence="2" type="ORF">DQG23_34925</name>
</gene>
<evidence type="ECO:0008006" key="4">
    <source>
        <dbReference type="Google" id="ProtNLM"/>
    </source>
</evidence>
<accession>A0A329M1L5</accession>
<dbReference type="Proteomes" id="UP000250369">
    <property type="component" value="Unassembled WGS sequence"/>
</dbReference>
<reference evidence="2 3" key="1">
    <citation type="journal article" date="2009" name="Int. J. Syst. Evol. Microbiol.">
        <title>Paenibacillus contaminans sp. nov., isolated from a contaminated laboratory plate.</title>
        <authorList>
            <person name="Chou J.H."/>
            <person name="Lee J.H."/>
            <person name="Lin M.C."/>
            <person name="Chang P.S."/>
            <person name="Arun A.B."/>
            <person name="Young C.C."/>
            <person name="Chen W.M."/>
        </authorList>
    </citation>
    <scope>NUCLEOTIDE SEQUENCE [LARGE SCALE GENOMIC DNA]</scope>
    <source>
        <strain evidence="2 3">CKOBP-6</strain>
    </source>
</reference>
<comment type="caution">
    <text evidence="2">The sequence shown here is derived from an EMBL/GenBank/DDBJ whole genome shotgun (WGS) entry which is preliminary data.</text>
</comment>
<keyword evidence="3" id="KW-1185">Reference proteome</keyword>
<feature type="compositionally biased region" description="Polar residues" evidence="1">
    <location>
        <begin position="1"/>
        <end position="12"/>
    </location>
</feature>
<dbReference type="Pfam" id="PF09580">
    <property type="entry name" value="Spore_YhcN_YlaJ"/>
    <property type="match status" value="1"/>
</dbReference>
<proteinExistence type="predicted"/>
<evidence type="ECO:0000313" key="3">
    <source>
        <dbReference type="Proteomes" id="UP000250369"/>
    </source>
</evidence>
<feature type="region of interest" description="Disordered" evidence="1">
    <location>
        <begin position="1"/>
        <end position="27"/>
    </location>
</feature>
<organism evidence="2 3">
    <name type="scientific">Paenibacillus contaminans</name>
    <dbReference type="NCBI Taxonomy" id="450362"/>
    <lineage>
        <taxon>Bacteria</taxon>
        <taxon>Bacillati</taxon>
        <taxon>Bacillota</taxon>
        <taxon>Bacilli</taxon>
        <taxon>Bacillales</taxon>
        <taxon>Paenibacillaceae</taxon>
        <taxon>Paenibacillus</taxon>
    </lineage>
</organism>
<dbReference type="EMBL" id="QMFB01000033">
    <property type="protein sequence ID" value="RAV12523.1"/>
    <property type="molecule type" value="Genomic_DNA"/>
</dbReference>
<dbReference type="InterPro" id="IPR019076">
    <property type="entry name" value="Spore_lipoprot_YhcN/YlaJ-like"/>
</dbReference>
<evidence type="ECO:0000256" key="1">
    <source>
        <dbReference type="SAM" id="MobiDB-lite"/>
    </source>
</evidence>
<name>A0A329M1L5_9BACL</name>
<protein>
    <recommendedName>
        <fullName evidence="4">Sporulation protein</fullName>
    </recommendedName>
</protein>
<evidence type="ECO:0000313" key="2">
    <source>
        <dbReference type="EMBL" id="RAV12523.1"/>
    </source>
</evidence>
<sequence length="185" mass="20014">MPADVSTSSRKNTASKHKRIKPTSSGHPMTKGGCFFMNIPACISPQFVRLLGKRSRTVAAAALISIALIGCGGNADKVKTNSYKNDGLLGTTQGNPNNPANPQYHTYAADTQLIKSTLQQISGIRSSSIIMNGPNVYVNLDLTDDTPLEEAMRIKNEAQTKVSQMMPRYNVKVSTNKSRMLNGVK</sequence>
<dbReference type="AlphaFoldDB" id="A0A329M1L5"/>